<evidence type="ECO:0000313" key="3">
    <source>
        <dbReference type="EMBL" id="OCB89416.1"/>
    </source>
</evidence>
<dbReference type="Proteomes" id="UP000757232">
    <property type="component" value="Unassembled WGS sequence"/>
</dbReference>
<dbReference type="Gene3D" id="2.60.120.1160">
    <property type="match status" value="1"/>
</dbReference>
<dbReference type="EMBL" id="LNZH02000156">
    <property type="protein sequence ID" value="OCB89416.1"/>
    <property type="molecule type" value="Genomic_DNA"/>
</dbReference>
<feature type="signal peptide" evidence="1">
    <location>
        <begin position="1"/>
        <end position="17"/>
    </location>
</feature>
<evidence type="ECO:0000259" key="2">
    <source>
        <dbReference type="Pfam" id="PF18271"/>
    </source>
</evidence>
<comment type="caution">
    <text evidence="3">The sequence shown here is derived from an EMBL/GenBank/DDBJ whole genome shotgun (WGS) entry which is preliminary data.</text>
</comment>
<gene>
    <name evidence="3" type="ORF">A7U60_g3392</name>
</gene>
<dbReference type="OrthoDB" id="5283326at2759"/>
<dbReference type="Pfam" id="PF18271">
    <property type="entry name" value="GH131_N"/>
    <property type="match status" value="1"/>
</dbReference>
<evidence type="ECO:0000313" key="4">
    <source>
        <dbReference type="Proteomes" id="UP000757232"/>
    </source>
</evidence>
<dbReference type="InterPro" id="IPR041524">
    <property type="entry name" value="GH131_N"/>
</dbReference>
<organism evidence="3 4">
    <name type="scientific">Sanghuangporus baumii</name>
    <name type="common">Phellinus baumii</name>
    <dbReference type="NCBI Taxonomy" id="108892"/>
    <lineage>
        <taxon>Eukaryota</taxon>
        <taxon>Fungi</taxon>
        <taxon>Dikarya</taxon>
        <taxon>Basidiomycota</taxon>
        <taxon>Agaricomycotina</taxon>
        <taxon>Agaricomycetes</taxon>
        <taxon>Hymenochaetales</taxon>
        <taxon>Hymenochaetaceae</taxon>
        <taxon>Sanghuangporus</taxon>
    </lineage>
</organism>
<keyword evidence="4" id="KW-1185">Reference proteome</keyword>
<evidence type="ECO:0000256" key="1">
    <source>
        <dbReference type="SAM" id="SignalP"/>
    </source>
</evidence>
<keyword evidence="1" id="KW-0732">Signal</keyword>
<sequence>MLLASGLLLTFVFSASASYTEKLARSVCTLLFDGKIPADTQAADFDADSSVYDNENVLGQNQTWADIIEFPDVSSSLVYSSTVVMKKDSLWTNIDVTLSCCRSLISLNRFSDESIFAPGGQLQSGFRRSELIPAINDGTDITVQGTTTVHWSLRSDSSKPFNLSHEYQLVFHETSDFSTSQFMLKTGAPFGQTFVESEHKTLRLEGRQTTSATLFSTPFDDDVWHNFAVTVAWNSTSITVFYSKNSDSLSLANVTSNDNSGQGQQHFGILKLPTGDAGIDVAHEGFQESGLNEGLIYGGIFIEDSSDGCITLS</sequence>
<accession>A0A9Q5NA69</accession>
<protein>
    <recommendedName>
        <fullName evidence="2">Glycoside hydrolase 131 catalytic N-terminal domain-containing protein</fullName>
    </recommendedName>
</protein>
<dbReference type="PANTHER" id="PTHR34612">
    <property type="entry name" value="GH131_N DOMAIN-CONTAINING PROTEIN"/>
    <property type="match status" value="1"/>
</dbReference>
<proteinExistence type="predicted"/>
<dbReference type="PANTHER" id="PTHR34612:SF2">
    <property type="entry name" value="GLYCOSIDE HYDROLASE 131 CATALYTIC N-TERMINAL DOMAIN-CONTAINING PROTEIN"/>
    <property type="match status" value="1"/>
</dbReference>
<reference evidence="3" key="1">
    <citation type="submission" date="2016-06" db="EMBL/GenBank/DDBJ databases">
        <title>Draft Genome sequence of the fungus Inonotus baumii.</title>
        <authorList>
            <person name="Zhu H."/>
            <person name="Lin W."/>
        </authorList>
    </citation>
    <scope>NUCLEOTIDE SEQUENCE</scope>
    <source>
        <strain evidence="3">821</strain>
    </source>
</reference>
<feature type="domain" description="Glycoside hydrolase 131 catalytic N-terminal" evidence="2">
    <location>
        <begin position="30"/>
        <end position="308"/>
    </location>
</feature>
<dbReference type="AlphaFoldDB" id="A0A9Q5NA69"/>
<name>A0A9Q5NA69_SANBA</name>
<feature type="chain" id="PRO_5040225118" description="Glycoside hydrolase 131 catalytic N-terminal domain-containing protein" evidence="1">
    <location>
        <begin position="18"/>
        <end position="313"/>
    </location>
</feature>